<dbReference type="Proteomes" id="UP000476934">
    <property type="component" value="Unassembled WGS sequence"/>
</dbReference>
<dbReference type="Proteomes" id="UP000030588">
    <property type="component" value="Unassembled WGS sequence"/>
</dbReference>
<reference evidence="1 3" key="1">
    <citation type="submission" date="2014-10" db="EMBL/GenBank/DDBJ databases">
        <title>Draft genome of phytase producing Bacillus ginsengihumi strain M2.11.</title>
        <authorList>
            <person name="Toymentseva A."/>
            <person name="Boulygina E.A."/>
            <person name="Kazakov S.V."/>
            <person name="Kayumov I."/>
            <person name="Suleimanova A.D."/>
            <person name="Mardanova A.M."/>
            <person name="Maria S.N."/>
            <person name="Sergey M.Y."/>
            <person name="Sharipova M.R."/>
        </authorList>
    </citation>
    <scope>NUCLEOTIDE SEQUENCE [LARGE SCALE GENOMIC DNA]</scope>
    <source>
        <strain evidence="1 3">M2.11</strain>
    </source>
</reference>
<evidence type="ECO:0000313" key="1">
    <source>
        <dbReference type="EMBL" id="KHD86083.1"/>
    </source>
</evidence>
<evidence type="ECO:0000313" key="3">
    <source>
        <dbReference type="Proteomes" id="UP000030588"/>
    </source>
</evidence>
<comment type="caution">
    <text evidence="1">The sequence shown here is derived from an EMBL/GenBank/DDBJ whole genome shotgun (WGS) entry which is preliminary data.</text>
</comment>
<dbReference type="RefSeq" id="WP_025728203.1">
    <property type="nucleotide sequence ID" value="NZ_JAAIWK010000015.1"/>
</dbReference>
<protein>
    <submittedName>
        <fullName evidence="1">Uncharacterized protein</fullName>
    </submittedName>
</protein>
<evidence type="ECO:0000313" key="4">
    <source>
        <dbReference type="Proteomes" id="UP000476934"/>
    </source>
</evidence>
<evidence type="ECO:0000313" key="2">
    <source>
        <dbReference type="EMBL" id="NEY20325.1"/>
    </source>
</evidence>
<accession>A0A0A6VF37</accession>
<gene>
    <name evidence="2" type="ORF">G4D61_10195</name>
    <name evidence="1" type="ORF">NG54_05595</name>
</gene>
<dbReference type="EMBL" id="JRUN01000011">
    <property type="protein sequence ID" value="KHD86083.1"/>
    <property type="molecule type" value="Genomic_DNA"/>
</dbReference>
<reference evidence="2 4" key="3">
    <citation type="submission" date="2020-03" db="EMBL/GenBank/DDBJ databases">
        <title>Bacillus aquiflavi sp. nov., isolated from yellow water of strong flavor Chinese baijiu in Yibin region of China.</title>
        <authorList>
            <person name="Xie J."/>
        </authorList>
    </citation>
    <scope>NUCLEOTIDE SEQUENCE [LARGE SCALE GENOMIC DNA]</scope>
    <source>
        <strain evidence="2 4">Gsoil 114</strain>
    </source>
</reference>
<name>A0A0A6VF37_9BACI</name>
<organism evidence="1 3">
    <name type="scientific">Heyndrickxia ginsengihumi</name>
    <dbReference type="NCBI Taxonomy" id="363870"/>
    <lineage>
        <taxon>Bacteria</taxon>
        <taxon>Bacillati</taxon>
        <taxon>Bacillota</taxon>
        <taxon>Bacilli</taxon>
        <taxon>Bacillales</taxon>
        <taxon>Bacillaceae</taxon>
        <taxon>Heyndrickxia</taxon>
    </lineage>
</organism>
<sequence length="74" mass="8488">MPWQQKIRQLMGKPIGISLSSGQGTSGILCSASDGKLYVMEYLYQSQFALKHYDYNMIHDINGFPSCYNERTLY</sequence>
<proteinExistence type="predicted"/>
<dbReference type="OrthoDB" id="1911337at2"/>
<keyword evidence="4" id="KW-1185">Reference proteome</keyword>
<dbReference type="AlphaFoldDB" id="A0A0A6VF37"/>
<dbReference type="EMBL" id="JAAIWK010000015">
    <property type="protein sequence ID" value="NEY20325.1"/>
    <property type="molecule type" value="Genomic_DNA"/>
</dbReference>
<reference evidence="2 4" key="2">
    <citation type="submission" date="2020-02" db="EMBL/GenBank/DDBJ databases">
        <authorList>
            <person name="Feng H."/>
        </authorList>
    </citation>
    <scope>NUCLEOTIDE SEQUENCE [LARGE SCALE GENOMIC DNA]</scope>
    <source>
        <strain evidence="2 4">Gsoil 114</strain>
    </source>
</reference>